<name>A0A366K7Y4_9BIFI</name>
<evidence type="ECO:0000313" key="3">
    <source>
        <dbReference type="Proteomes" id="UP000252530"/>
    </source>
</evidence>
<feature type="transmembrane region" description="Helical" evidence="1">
    <location>
        <begin position="58"/>
        <end position="86"/>
    </location>
</feature>
<comment type="caution">
    <text evidence="2">The sequence shown here is derived from an EMBL/GenBank/DDBJ whole genome shotgun (WGS) entry which is preliminary data.</text>
</comment>
<gene>
    <name evidence="2" type="ORF">CRD60_04545</name>
</gene>
<keyword evidence="1" id="KW-1133">Transmembrane helix</keyword>
<dbReference type="AlphaFoldDB" id="A0A366K7Y4"/>
<keyword evidence="1" id="KW-0472">Membrane</keyword>
<dbReference type="Proteomes" id="UP000252530">
    <property type="component" value="Unassembled WGS sequence"/>
</dbReference>
<keyword evidence="3" id="KW-1185">Reference proteome</keyword>
<dbReference type="EMBL" id="PDCG01000003">
    <property type="protein sequence ID" value="RBP97860.1"/>
    <property type="molecule type" value="Genomic_DNA"/>
</dbReference>
<accession>A0A366K7Y4</accession>
<reference evidence="2 3" key="1">
    <citation type="submission" date="2017-10" db="EMBL/GenBank/DDBJ databases">
        <title>Bifidobacterium xylocopum sp. nov. and Bifidobacterium aemilianum sp. nov., from the carpenter bee (Xylocopa violacea) digestive tract.</title>
        <authorList>
            <person name="Alberoni D."/>
            <person name="Baffoni L."/>
            <person name="Di Gioia D."/>
            <person name="Gaggia F."/>
            <person name="Biavati B."/>
        </authorList>
    </citation>
    <scope>NUCLEOTIDE SEQUENCE [LARGE SCALE GENOMIC DNA]</scope>
    <source>
        <strain evidence="2 3">XV10</strain>
    </source>
</reference>
<dbReference type="RefSeq" id="WP_113860109.1">
    <property type="nucleotide sequence ID" value="NZ_PDCG01000003.1"/>
</dbReference>
<protein>
    <submittedName>
        <fullName evidence="2">Uncharacterized protein</fullName>
    </submittedName>
</protein>
<dbReference type="PROSITE" id="PS51257">
    <property type="entry name" value="PROKAR_LIPOPROTEIN"/>
    <property type="match status" value="1"/>
</dbReference>
<keyword evidence="1" id="KW-0812">Transmembrane</keyword>
<proteinExistence type="predicted"/>
<organism evidence="2 3">
    <name type="scientific">Bifidobacterium aemilianum</name>
    <dbReference type="NCBI Taxonomy" id="2493120"/>
    <lineage>
        <taxon>Bacteria</taxon>
        <taxon>Bacillati</taxon>
        <taxon>Actinomycetota</taxon>
        <taxon>Actinomycetes</taxon>
        <taxon>Bifidobacteriales</taxon>
        <taxon>Bifidobacteriaceae</taxon>
        <taxon>Bifidobacterium</taxon>
    </lineage>
</organism>
<feature type="transmembrane region" description="Helical" evidence="1">
    <location>
        <begin position="20"/>
        <end position="37"/>
    </location>
</feature>
<evidence type="ECO:0000313" key="2">
    <source>
        <dbReference type="EMBL" id="RBP97860.1"/>
    </source>
</evidence>
<sequence>MNILKQLWHLAVHMNGGVQVVLTMVLIALAFGCEILIKRIELAGKDAYNGKTKPAGSVSIWALWFVAGVLALIAIFIVAAVFAPLLGLA</sequence>
<evidence type="ECO:0000256" key="1">
    <source>
        <dbReference type="SAM" id="Phobius"/>
    </source>
</evidence>